<dbReference type="AlphaFoldDB" id="A0AA36AK45"/>
<sequence length="105" mass="12315">MREFVAFTNRYKYSIFKAMRNSKYQIRKGVEFGKCIAVVSILSVYVLLEFDVPENVKYFRECLEGRELTIDSSHNLLLYAMQSKSFGNHRKPYFPTVTLASHTVF</sequence>
<keyword evidence="2" id="KW-1185">Reference proteome</keyword>
<dbReference type="EMBL" id="OX597814">
    <property type="protein sequence ID" value="CAI9716117.1"/>
    <property type="molecule type" value="Genomic_DNA"/>
</dbReference>
<protein>
    <submittedName>
        <fullName evidence="1">Uncharacterized protein</fullName>
    </submittedName>
</protein>
<accession>A0AA36AK45</accession>
<name>A0AA36AK45_OCTVU</name>
<evidence type="ECO:0000313" key="2">
    <source>
        <dbReference type="Proteomes" id="UP001162480"/>
    </source>
</evidence>
<dbReference type="Proteomes" id="UP001162480">
    <property type="component" value="Chromosome 1"/>
</dbReference>
<proteinExistence type="predicted"/>
<reference evidence="1" key="1">
    <citation type="submission" date="2023-08" db="EMBL/GenBank/DDBJ databases">
        <authorList>
            <person name="Alioto T."/>
            <person name="Alioto T."/>
            <person name="Gomez Garrido J."/>
        </authorList>
    </citation>
    <scope>NUCLEOTIDE SEQUENCE</scope>
</reference>
<organism evidence="1 2">
    <name type="scientific">Octopus vulgaris</name>
    <name type="common">Common octopus</name>
    <dbReference type="NCBI Taxonomy" id="6645"/>
    <lineage>
        <taxon>Eukaryota</taxon>
        <taxon>Metazoa</taxon>
        <taxon>Spiralia</taxon>
        <taxon>Lophotrochozoa</taxon>
        <taxon>Mollusca</taxon>
        <taxon>Cephalopoda</taxon>
        <taxon>Coleoidea</taxon>
        <taxon>Octopodiformes</taxon>
        <taxon>Octopoda</taxon>
        <taxon>Incirrata</taxon>
        <taxon>Octopodidae</taxon>
        <taxon>Octopus</taxon>
    </lineage>
</organism>
<evidence type="ECO:0000313" key="1">
    <source>
        <dbReference type="EMBL" id="CAI9716117.1"/>
    </source>
</evidence>
<gene>
    <name evidence="1" type="ORF">OCTVUL_1B030649</name>
</gene>